<protein>
    <submittedName>
        <fullName evidence="2">Uncharacterized protein</fullName>
    </submittedName>
</protein>
<name>A0ABQ0YLX7_9NOCA</name>
<evidence type="ECO:0000256" key="1">
    <source>
        <dbReference type="SAM" id="MobiDB-lite"/>
    </source>
</evidence>
<organism evidence="2 3">
    <name type="scientific">Rhodococcus aetherivorans</name>
    <dbReference type="NCBI Taxonomy" id="191292"/>
    <lineage>
        <taxon>Bacteria</taxon>
        <taxon>Bacillati</taxon>
        <taxon>Actinomycetota</taxon>
        <taxon>Actinomycetes</taxon>
        <taxon>Mycobacteriales</taxon>
        <taxon>Nocardiaceae</taxon>
        <taxon>Rhodococcus</taxon>
    </lineage>
</organism>
<dbReference type="Proteomes" id="UP000325466">
    <property type="component" value="Unassembled WGS sequence"/>
</dbReference>
<dbReference type="EMBL" id="BLAH01000086">
    <property type="protein sequence ID" value="GES37571.1"/>
    <property type="molecule type" value="Genomic_DNA"/>
</dbReference>
<feature type="region of interest" description="Disordered" evidence="1">
    <location>
        <begin position="32"/>
        <end position="56"/>
    </location>
</feature>
<keyword evidence="3" id="KW-1185">Reference proteome</keyword>
<comment type="caution">
    <text evidence="2">The sequence shown here is derived from an EMBL/GenBank/DDBJ whole genome shotgun (WGS) entry which is preliminary data.</text>
</comment>
<gene>
    <name evidence="2" type="ORF">RAJCM14343_2826</name>
</gene>
<evidence type="ECO:0000313" key="2">
    <source>
        <dbReference type="EMBL" id="GES37571.1"/>
    </source>
</evidence>
<accession>A0ABQ0YLX7</accession>
<feature type="compositionally biased region" description="Gly residues" evidence="1">
    <location>
        <begin position="32"/>
        <end position="41"/>
    </location>
</feature>
<evidence type="ECO:0000313" key="3">
    <source>
        <dbReference type="Proteomes" id="UP000325466"/>
    </source>
</evidence>
<reference evidence="2 3" key="1">
    <citation type="journal article" date="2018" name="Biodegradation">
        <title>1,4-Dioxane degradation characteristics of Rhodococcus aetherivorans JCM 14343.</title>
        <authorList>
            <person name="Inoue D."/>
            <person name="Tsunoda T."/>
            <person name="Yamamoto N."/>
            <person name="Ike M."/>
            <person name="Sei K."/>
        </authorList>
    </citation>
    <scope>NUCLEOTIDE SEQUENCE [LARGE SCALE GENOMIC DNA]</scope>
    <source>
        <strain evidence="2 3">JCM 14343</strain>
    </source>
</reference>
<sequence length="56" mass="5731">MESPPHNSIAAVADANTERRHHRVGCAIAAGGRAGFDGETGAGSPSRLPARIPLVQ</sequence>
<proteinExistence type="predicted"/>